<keyword evidence="2" id="KW-0808">Transferase</keyword>
<evidence type="ECO:0000313" key="3">
    <source>
        <dbReference type="Proteomes" id="UP000231742"/>
    </source>
</evidence>
<dbReference type="OrthoDB" id="9800872at2"/>
<dbReference type="SMART" id="SM00450">
    <property type="entry name" value="RHOD"/>
    <property type="match status" value="1"/>
</dbReference>
<dbReference type="RefSeq" id="WP_100388114.1">
    <property type="nucleotide sequence ID" value="NZ_BMZU01000001.1"/>
</dbReference>
<dbReference type="GO" id="GO:0016740">
    <property type="term" value="F:transferase activity"/>
    <property type="evidence" value="ECO:0007669"/>
    <property type="project" value="UniProtKB-KW"/>
</dbReference>
<dbReference type="PANTHER" id="PTHR43031:SF1">
    <property type="entry name" value="PYRIDINE NUCLEOTIDE-DISULPHIDE OXIDOREDUCTASE"/>
    <property type="match status" value="1"/>
</dbReference>
<dbReference type="Gene3D" id="3.40.250.10">
    <property type="entry name" value="Rhodanese-like domain"/>
    <property type="match status" value="1"/>
</dbReference>
<dbReference type="Pfam" id="PF00581">
    <property type="entry name" value="Rhodanese"/>
    <property type="match status" value="1"/>
</dbReference>
<name>A0A2M9D7G3_9MICO</name>
<dbReference type="AlphaFoldDB" id="A0A2M9D7G3"/>
<evidence type="ECO:0000259" key="1">
    <source>
        <dbReference type="PROSITE" id="PS50206"/>
    </source>
</evidence>
<gene>
    <name evidence="2" type="ORF">CLV85_0609</name>
</gene>
<organism evidence="2 3">
    <name type="scientific">Salinibacterium amurskyense</name>
    <dbReference type="NCBI Taxonomy" id="205941"/>
    <lineage>
        <taxon>Bacteria</taxon>
        <taxon>Bacillati</taxon>
        <taxon>Actinomycetota</taxon>
        <taxon>Actinomycetes</taxon>
        <taxon>Micrococcales</taxon>
        <taxon>Microbacteriaceae</taxon>
        <taxon>Salinibacterium</taxon>
    </lineage>
</organism>
<dbReference type="InterPro" id="IPR050229">
    <property type="entry name" value="GlpE_sulfurtransferase"/>
</dbReference>
<sequence length="100" mass="10608">MNTITTHTLSELTNPVVIDVREPAEYVSGHAPAAASIPLGELVARVEELDRDDTVYVICESGGRSAQAVEWLNTQGFDAVNVEGGTSAWRNAGLPVTKGN</sequence>
<dbReference type="CDD" id="cd00158">
    <property type="entry name" value="RHOD"/>
    <property type="match status" value="1"/>
</dbReference>
<feature type="domain" description="Rhodanese" evidence="1">
    <location>
        <begin position="11"/>
        <end position="98"/>
    </location>
</feature>
<dbReference type="PROSITE" id="PS50206">
    <property type="entry name" value="RHODANESE_3"/>
    <property type="match status" value="1"/>
</dbReference>
<reference evidence="2 3" key="1">
    <citation type="submission" date="2017-11" db="EMBL/GenBank/DDBJ databases">
        <title>Genomic Encyclopedia of Archaeal and Bacterial Type Strains, Phase II (KMG-II): From Individual Species to Whole Genera.</title>
        <authorList>
            <person name="Goeker M."/>
        </authorList>
    </citation>
    <scope>NUCLEOTIDE SEQUENCE [LARGE SCALE GENOMIC DNA]</scope>
    <source>
        <strain evidence="2 3">DSM 16400</strain>
    </source>
</reference>
<dbReference type="PANTHER" id="PTHR43031">
    <property type="entry name" value="FAD-DEPENDENT OXIDOREDUCTASE"/>
    <property type="match status" value="1"/>
</dbReference>
<dbReference type="EMBL" id="PGFH01000001">
    <property type="protein sequence ID" value="PJJ81433.1"/>
    <property type="molecule type" value="Genomic_DNA"/>
</dbReference>
<keyword evidence="3" id="KW-1185">Reference proteome</keyword>
<protein>
    <submittedName>
        <fullName evidence="2">Rhodanese-related sulfurtransferase</fullName>
    </submittedName>
</protein>
<evidence type="ECO:0000313" key="2">
    <source>
        <dbReference type="EMBL" id="PJJ81433.1"/>
    </source>
</evidence>
<proteinExistence type="predicted"/>
<comment type="caution">
    <text evidence="2">The sequence shown here is derived from an EMBL/GenBank/DDBJ whole genome shotgun (WGS) entry which is preliminary data.</text>
</comment>
<dbReference type="SUPFAM" id="SSF52821">
    <property type="entry name" value="Rhodanese/Cell cycle control phosphatase"/>
    <property type="match status" value="1"/>
</dbReference>
<dbReference type="Proteomes" id="UP000231742">
    <property type="component" value="Unassembled WGS sequence"/>
</dbReference>
<dbReference type="InterPro" id="IPR036873">
    <property type="entry name" value="Rhodanese-like_dom_sf"/>
</dbReference>
<dbReference type="InterPro" id="IPR001763">
    <property type="entry name" value="Rhodanese-like_dom"/>
</dbReference>
<accession>A0A2M9D7G3</accession>